<protein>
    <submittedName>
        <fullName evidence="7">Nitroreductase family protein</fullName>
    </submittedName>
</protein>
<gene>
    <name evidence="7" type="ORF">KDW03_11745</name>
</gene>
<reference evidence="7" key="1">
    <citation type="submission" date="2021-04" db="EMBL/GenBank/DDBJ databases">
        <authorList>
            <person name="Postec A."/>
        </authorList>
    </citation>
    <scope>NUCLEOTIDE SEQUENCE</scope>
    <source>
        <strain evidence="7">F1F22</strain>
    </source>
</reference>
<keyword evidence="8" id="KW-1185">Reference proteome</keyword>
<evidence type="ECO:0000256" key="5">
    <source>
        <dbReference type="ARBA" id="ARBA00023002"/>
    </source>
</evidence>
<keyword evidence="5" id="KW-0560">Oxidoreductase</keyword>
<dbReference type="AlphaFoldDB" id="A0AAX3BDE5"/>
<dbReference type="Proteomes" id="UP001056539">
    <property type="component" value="Chromosome"/>
</dbReference>
<dbReference type="KEGG" id="taqu:KDW03_11745"/>
<dbReference type="RefSeq" id="WP_271435266.1">
    <property type="nucleotide sequence ID" value="NZ_CP073355.1"/>
</dbReference>
<dbReference type="GO" id="GO:0016491">
    <property type="term" value="F:oxidoreductase activity"/>
    <property type="evidence" value="ECO:0007669"/>
    <property type="project" value="UniProtKB-KW"/>
</dbReference>
<dbReference type="Pfam" id="PF00881">
    <property type="entry name" value="Nitroreductase"/>
    <property type="match status" value="2"/>
</dbReference>
<dbReference type="EMBL" id="CP073355">
    <property type="protein sequence ID" value="URA10135.1"/>
    <property type="molecule type" value="Genomic_DNA"/>
</dbReference>
<dbReference type="CDD" id="cd02138">
    <property type="entry name" value="TdsD-like"/>
    <property type="match status" value="1"/>
</dbReference>
<feature type="domain" description="Nitroreductase" evidence="6">
    <location>
        <begin position="7"/>
        <end position="58"/>
    </location>
</feature>
<dbReference type="PANTHER" id="PTHR43673:SF2">
    <property type="entry name" value="NITROREDUCTASE"/>
    <property type="match status" value="1"/>
</dbReference>
<comment type="similarity">
    <text evidence="2">Belongs to the nitroreductase family.</text>
</comment>
<feature type="domain" description="Nitroreductase" evidence="6">
    <location>
        <begin position="65"/>
        <end position="146"/>
    </location>
</feature>
<keyword evidence="4" id="KW-0288">FMN</keyword>
<proteinExistence type="inferred from homology"/>
<comment type="cofactor">
    <cofactor evidence="1">
        <name>FMN</name>
        <dbReference type="ChEBI" id="CHEBI:58210"/>
    </cofactor>
</comment>
<sequence>MVSEILEKRRSYRSLDAVSFSDEDVKRLAHAASLMPSCFNNQPWRFIFIRSKKLLEGLKSVYSKGNEWAYRASMVVAVVTRNKDDCQLQGKNYAEFDTGMAVGAMLLLATEMGYVFHPIAGFDTAKAKELLGIPEDMTLITLIICGKKSPTIHPELLEHQIKAEQERPIRKPLEEFAFGDRWGNPL</sequence>
<dbReference type="SUPFAM" id="SSF55469">
    <property type="entry name" value="FMN-dependent nitroreductase-like"/>
    <property type="match status" value="1"/>
</dbReference>
<dbReference type="Gene3D" id="3.40.109.10">
    <property type="entry name" value="NADH Oxidase"/>
    <property type="match status" value="1"/>
</dbReference>
<evidence type="ECO:0000313" key="7">
    <source>
        <dbReference type="EMBL" id="URA10135.1"/>
    </source>
</evidence>
<accession>A0AAX3BDE5</accession>
<organism evidence="7 8">
    <name type="scientific">Thermospira aquatica</name>
    <dbReference type="NCBI Taxonomy" id="2828656"/>
    <lineage>
        <taxon>Bacteria</taxon>
        <taxon>Pseudomonadati</taxon>
        <taxon>Spirochaetota</taxon>
        <taxon>Spirochaetia</taxon>
        <taxon>Brevinematales</taxon>
        <taxon>Thermospiraceae</taxon>
        <taxon>Thermospira</taxon>
    </lineage>
</organism>
<evidence type="ECO:0000256" key="3">
    <source>
        <dbReference type="ARBA" id="ARBA00022630"/>
    </source>
</evidence>
<evidence type="ECO:0000256" key="2">
    <source>
        <dbReference type="ARBA" id="ARBA00007118"/>
    </source>
</evidence>
<dbReference type="InterPro" id="IPR000415">
    <property type="entry name" value="Nitroreductase-like"/>
</dbReference>
<dbReference type="InterPro" id="IPR029479">
    <property type="entry name" value="Nitroreductase"/>
</dbReference>
<evidence type="ECO:0000256" key="4">
    <source>
        <dbReference type="ARBA" id="ARBA00022643"/>
    </source>
</evidence>
<evidence type="ECO:0000256" key="1">
    <source>
        <dbReference type="ARBA" id="ARBA00001917"/>
    </source>
</evidence>
<keyword evidence="3" id="KW-0285">Flavoprotein</keyword>
<name>A0AAX3BDE5_9SPIR</name>
<evidence type="ECO:0000313" key="8">
    <source>
        <dbReference type="Proteomes" id="UP001056539"/>
    </source>
</evidence>
<evidence type="ECO:0000259" key="6">
    <source>
        <dbReference type="Pfam" id="PF00881"/>
    </source>
</evidence>
<dbReference type="PANTHER" id="PTHR43673">
    <property type="entry name" value="NAD(P)H NITROREDUCTASE YDGI-RELATED"/>
    <property type="match status" value="1"/>
</dbReference>
<reference evidence="7" key="2">
    <citation type="submission" date="2022-06" db="EMBL/GenBank/DDBJ databases">
        <title>Thermospira aquatica gen. nov., sp. nov.</title>
        <authorList>
            <person name="Ben Ali Gam Z."/>
            <person name="Labat M."/>
        </authorList>
    </citation>
    <scope>NUCLEOTIDE SEQUENCE</scope>
    <source>
        <strain evidence="7">F1F22</strain>
    </source>
</reference>